<keyword evidence="3" id="KW-1185">Reference proteome</keyword>
<name>A0ABP7VB68_9ACTN</name>
<dbReference type="InterPro" id="IPR018713">
    <property type="entry name" value="MPAB/Lcp_cat_dom"/>
</dbReference>
<sequence length="300" mass="33656">MTITGESRNARTRAPAPVPFRPGSILWDTIGLHTSVLAANSAFVLQTMHPSIGTVVDQRSRFRVDPVGRAARSFASVQTWIYGGEEAIEEGLRLREMHKSLSAVDEEGRTHHALSAEPWAWVHLTGFYAAVTAARYFAPAEPTPEEEQQIFDEFMRLGRILRVPERMLPKSIPEYWVYFDDMVENTLVPHRVAHDVLDMLDRVPPGTPALLRPLAAPAGLAAGRLVRFITVGTLPPAARDKLGLSWSRADDRRLRVVCRTIAVTTARLPERLRYMPIAYRARQAARARQRLDQALADRPL</sequence>
<comment type="caution">
    <text evidence="2">The sequence shown here is derived from an EMBL/GenBank/DDBJ whole genome shotgun (WGS) entry which is preliminary data.</text>
</comment>
<evidence type="ECO:0000313" key="2">
    <source>
        <dbReference type="EMBL" id="GAA4063499.1"/>
    </source>
</evidence>
<dbReference type="PANTHER" id="PTHR36151">
    <property type="entry name" value="BLR2777 PROTEIN"/>
    <property type="match status" value="1"/>
</dbReference>
<dbReference type="EMBL" id="BAAAZG010000006">
    <property type="protein sequence ID" value="GAA4063499.1"/>
    <property type="molecule type" value="Genomic_DNA"/>
</dbReference>
<protein>
    <recommendedName>
        <fullName evidence="1">ER-bound oxygenase mpaB/mpaB'/Rubber oxygenase catalytic domain-containing protein</fullName>
    </recommendedName>
</protein>
<feature type="domain" description="ER-bound oxygenase mpaB/mpaB'/Rubber oxygenase catalytic" evidence="1">
    <location>
        <begin position="27"/>
        <end position="262"/>
    </location>
</feature>
<dbReference type="RefSeq" id="WP_344943091.1">
    <property type="nucleotide sequence ID" value="NZ_BAAAZG010000006.1"/>
</dbReference>
<gene>
    <name evidence="2" type="ORF">GCM10022214_16230</name>
</gene>
<dbReference type="Pfam" id="PF09995">
    <property type="entry name" value="MPAB_Lcp_cat"/>
    <property type="match status" value="1"/>
</dbReference>
<reference evidence="3" key="1">
    <citation type="journal article" date="2019" name="Int. J. Syst. Evol. Microbiol.">
        <title>The Global Catalogue of Microorganisms (GCM) 10K type strain sequencing project: providing services to taxonomists for standard genome sequencing and annotation.</title>
        <authorList>
            <consortium name="The Broad Institute Genomics Platform"/>
            <consortium name="The Broad Institute Genome Sequencing Center for Infectious Disease"/>
            <person name="Wu L."/>
            <person name="Ma J."/>
        </authorList>
    </citation>
    <scope>NUCLEOTIDE SEQUENCE [LARGE SCALE GENOMIC DNA]</scope>
    <source>
        <strain evidence="3">JCM 16702</strain>
    </source>
</reference>
<evidence type="ECO:0000259" key="1">
    <source>
        <dbReference type="Pfam" id="PF09995"/>
    </source>
</evidence>
<accession>A0ABP7VB68</accession>
<dbReference type="Proteomes" id="UP001500683">
    <property type="component" value="Unassembled WGS sequence"/>
</dbReference>
<organism evidence="2 3">
    <name type="scientific">Actinomadura miaoliensis</name>
    <dbReference type="NCBI Taxonomy" id="430685"/>
    <lineage>
        <taxon>Bacteria</taxon>
        <taxon>Bacillati</taxon>
        <taxon>Actinomycetota</taxon>
        <taxon>Actinomycetes</taxon>
        <taxon>Streptosporangiales</taxon>
        <taxon>Thermomonosporaceae</taxon>
        <taxon>Actinomadura</taxon>
    </lineage>
</organism>
<proteinExistence type="predicted"/>
<evidence type="ECO:0000313" key="3">
    <source>
        <dbReference type="Proteomes" id="UP001500683"/>
    </source>
</evidence>
<dbReference type="PANTHER" id="PTHR36151:SF3">
    <property type="entry name" value="ER-BOUND OXYGENASE MPAB_MPAB'_RUBBER OXYGENASE CATALYTIC DOMAIN-CONTAINING PROTEIN"/>
    <property type="match status" value="1"/>
</dbReference>